<organism evidence="1 2">
    <name type="scientific">Candidatus Daviesbacteria bacterium GW2011_GWA2_38_24</name>
    <dbReference type="NCBI Taxonomy" id="1618422"/>
    <lineage>
        <taxon>Bacteria</taxon>
        <taxon>Candidatus Daviesiibacteriota</taxon>
    </lineage>
</organism>
<sequence length="237" mass="26965">MNYLPIIALVVLPVAQTYPEVATPPLYTIVGNYSEPATELTPNAVASKIQKEFNITMQGFEYEHLQWAYEKFADVKKRSKKFFTLTSGAVIQMRNHEQGYSYQASCRNHKPVSDQVGIYLHPHADKEKFQLTLIHELGHLIQICNDDIQAQYTNHIKALEQEGGITAYARNPGCASGTNNERSLRNEDYAEMITYYLSPNAKERDIVNCPPDNTIPYQNLASKYPQHLEVVKKVLDD</sequence>
<reference evidence="1 2" key="1">
    <citation type="journal article" date="2015" name="Nature">
        <title>rRNA introns, odd ribosomes, and small enigmatic genomes across a large radiation of phyla.</title>
        <authorList>
            <person name="Brown C.T."/>
            <person name="Hug L.A."/>
            <person name="Thomas B.C."/>
            <person name="Sharon I."/>
            <person name="Castelle C.J."/>
            <person name="Singh A."/>
            <person name="Wilkins M.J."/>
            <person name="Williams K.H."/>
            <person name="Banfield J.F."/>
        </authorList>
    </citation>
    <scope>NUCLEOTIDE SEQUENCE [LARGE SCALE GENOMIC DNA]</scope>
</reference>
<dbReference type="Proteomes" id="UP000034235">
    <property type="component" value="Unassembled WGS sequence"/>
</dbReference>
<evidence type="ECO:0000313" key="1">
    <source>
        <dbReference type="EMBL" id="KKQ66905.1"/>
    </source>
</evidence>
<accession>A0A0G0JV09</accession>
<dbReference type="Gene3D" id="3.40.390.10">
    <property type="entry name" value="Collagenase (Catalytic Domain)"/>
    <property type="match status" value="1"/>
</dbReference>
<name>A0A0G0JV09_9BACT</name>
<comment type="caution">
    <text evidence="1">The sequence shown here is derived from an EMBL/GenBank/DDBJ whole genome shotgun (WGS) entry which is preliminary data.</text>
</comment>
<dbReference type="EMBL" id="LBUP01000002">
    <property type="protein sequence ID" value="KKQ66905.1"/>
    <property type="molecule type" value="Genomic_DNA"/>
</dbReference>
<dbReference type="InterPro" id="IPR024079">
    <property type="entry name" value="MetalloPept_cat_dom_sf"/>
</dbReference>
<dbReference type="AlphaFoldDB" id="A0A0G0JV09"/>
<gene>
    <name evidence="1" type="ORF">US86_C0002G0022</name>
</gene>
<protein>
    <submittedName>
        <fullName evidence="1">Uncharacterized protein</fullName>
    </submittedName>
</protein>
<proteinExistence type="predicted"/>
<dbReference type="GO" id="GO:0008237">
    <property type="term" value="F:metallopeptidase activity"/>
    <property type="evidence" value="ECO:0007669"/>
    <property type="project" value="InterPro"/>
</dbReference>
<evidence type="ECO:0000313" key="2">
    <source>
        <dbReference type="Proteomes" id="UP000034235"/>
    </source>
</evidence>